<dbReference type="Gene3D" id="2.60.40.10">
    <property type="entry name" value="Immunoglobulins"/>
    <property type="match status" value="1"/>
</dbReference>
<dbReference type="InterPro" id="IPR013783">
    <property type="entry name" value="Ig-like_fold"/>
</dbReference>
<reference evidence="6 9" key="2">
    <citation type="submission" date="2018-10" db="EMBL/GenBank/DDBJ databases">
        <title>Sequencing the genomes of 1000 actinobacteria strains.</title>
        <authorList>
            <person name="Klenk H.-P."/>
        </authorList>
    </citation>
    <scope>NUCLEOTIDE SEQUENCE [LARGE SCALE GENOMIC DNA]</scope>
    <source>
        <strain evidence="6 9">DSM 45119</strain>
    </source>
</reference>
<dbReference type="SUPFAM" id="SSF49344">
    <property type="entry name" value="CBD9-like"/>
    <property type="match status" value="1"/>
</dbReference>
<dbReference type="OrthoDB" id="3913894at2"/>
<dbReference type="GO" id="GO:0016052">
    <property type="term" value="P:carbohydrate catabolic process"/>
    <property type="evidence" value="ECO:0007669"/>
    <property type="project" value="InterPro"/>
</dbReference>
<reference evidence="7 8" key="1">
    <citation type="submission" date="2016-10" db="EMBL/GenBank/DDBJ databases">
        <authorList>
            <person name="de Groot N.N."/>
        </authorList>
    </citation>
    <scope>NUCLEOTIDE SEQUENCE [LARGE SCALE GENOMIC DNA]</scope>
    <source>
        <strain evidence="7 8">CPCC 201259</strain>
    </source>
</reference>
<dbReference type="Gene3D" id="2.60.40.1190">
    <property type="match status" value="1"/>
</dbReference>
<feature type="domain" description="Carbohydrate-binding" evidence="4">
    <location>
        <begin position="552"/>
        <end position="748"/>
    </location>
</feature>
<dbReference type="Pfam" id="PF06452">
    <property type="entry name" value="CBM9_1"/>
    <property type="match status" value="1"/>
</dbReference>
<dbReference type="STRING" id="455193.SAMN05421805_1011781"/>
<evidence type="ECO:0000313" key="7">
    <source>
        <dbReference type="EMBL" id="SFM85395.1"/>
    </source>
</evidence>
<dbReference type="PANTHER" id="PTHR12993">
    <property type="entry name" value="N-ACETYLGLUCOSAMINYL-PHOSPHATIDYLINOSITOL DE-N-ACETYLASE-RELATED"/>
    <property type="match status" value="1"/>
</dbReference>
<proteinExistence type="predicted"/>
<feature type="domain" description="Alpha-galactosidase NEW3" evidence="5">
    <location>
        <begin position="320"/>
        <end position="386"/>
    </location>
</feature>
<evidence type="ECO:0000313" key="9">
    <source>
        <dbReference type="Proteomes" id="UP000270697"/>
    </source>
</evidence>
<dbReference type="Proteomes" id="UP000270697">
    <property type="component" value="Unassembled WGS sequence"/>
</dbReference>
<dbReference type="GO" id="GO:0016137">
    <property type="term" value="P:glycoside metabolic process"/>
    <property type="evidence" value="ECO:0007669"/>
    <property type="project" value="UniProtKB-ARBA"/>
</dbReference>
<gene>
    <name evidence="6" type="ORF">ATL45_7179</name>
    <name evidence="7" type="ORF">SAMN05421805_1011781</name>
</gene>
<dbReference type="CDD" id="cd09619">
    <property type="entry name" value="CBM9_like_4"/>
    <property type="match status" value="1"/>
</dbReference>
<dbReference type="SUPFAM" id="SSF81296">
    <property type="entry name" value="E set domains"/>
    <property type="match status" value="1"/>
</dbReference>
<dbReference type="GO" id="GO:0030246">
    <property type="term" value="F:carbohydrate binding"/>
    <property type="evidence" value="ECO:0007669"/>
    <property type="project" value="InterPro"/>
</dbReference>
<dbReference type="GO" id="GO:0016811">
    <property type="term" value="F:hydrolase activity, acting on carbon-nitrogen (but not peptide) bonds, in linear amides"/>
    <property type="evidence" value="ECO:0007669"/>
    <property type="project" value="TreeGrafter"/>
</dbReference>
<name>A0A1I4U8Z4_9PSEU</name>
<dbReference type="Proteomes" id="UP000199398">
    <property type="component" value="Unassembled WGS sequence"/>
</dbReference>
<evidence type="ECO:0000256" key="3">
    <source>
        <dbReference type="SAM" id="SignalP"/>
    </source>
</evidence>
<dbReference type="AlphaFoldDB" id="A0A1I4U8Z4"/>
<dbReference type="InterPro" id="IPR003737">
    <property type="entry name" value="GlcNAc_PI_deacetylase-related"/>
</dbReference>
<dbReference type="RefSeq" id="WP_093147090.1">
    <property type="nucleotide sequence ID" value="NZ_FOUP01000001.1"/>
</dbReference>
<dbReference type="InterPro" id="IPR018905">
    <property type="entry name" value="A-galactase_NEW3"/>
</dbReference>
<protein>
    <submittedName>
        <fullName evidence="6">LmbE family N-acetylglucosaminyl deacetylase</fullName>
    </submittedName>
    <submittedName>
        <fullName evidence="7">N-acetylglucosaminyl deacetylase, LmbE family</fullName>
    </submittedName>
</protein>
<dbReference type="InterPro" id="IPR024078">
    <property type="entry name" value="LmbE-like_dom_sf"/>
</dbReference>
<dbReference type="EMBL" id="RBXX01000002">
    <property type="protein sequence ID" value="RKT88740.1"/>
    <property type="molecule type" value="Genomic_DNA"/>
</dbReference>
<dbReference type="InterPro" id="IPR014756">
    <property type="entry name" value="Ig_E-set"/>
</dbReference>
<accession>A0A1I4U8Z4</accession>
<dbReference type="InterPro" id="IPR010502">
    <property type="entry name" value="Carb-bd_dom_fam9"/>
</dbReference>
<sequence length="879" mass="92699">MAAVRLASVVALVAVLGSPLAPAGAAPGSDSDLDVLFIGAHPDDEASLLSTFGRWRHDHQIRTGVVTITRGEGGGNAVGPEEGPALGLLREGEERRAVGGPGITDVYNLDEPDLYYTVSAPLTEQAWNHDEVLGKLVRVVRQTRPEVVITMDPAPTPGNHGNHQYAARLAIEAHRQAADPAAFPEQLDEGLTTWATRRVLSNAAGAEEEVSGPECEQRSTPADSPGPEYYVHGISGETNWEQRERVAEREYRSQGWASRPDIPDDPAQVGCDHLTEIANRAPHVPGAQGAEAPLLGALLPVPGGLPVGTGLVATAEPRVVPGQRAEVRVEVTAPPDAALQAGRIELELPPEWEVRGDGAFGPLEPGAIARADLSVVVPEQHRPERVRIPVRVESQQGRAEAELRLDVVPPVVAEQVPLPGVAEFQRWASGSLLQNKVPLVQTVPALGVQEVRAAVHNYSGRTRSGAVEFVPPPGFEVLGAVQRFGELAPGEEAVLTFTVRSTDPEMSTGVQGGDHPYTLITRTDDGTTAQRTAALELVPSTTIPQAATPPVVDGEAGPQEYPGAPLDASSLWEGEQCAATDCSATARFSWHGGTLHALVDVVDDQPGALLAADDCKRHWRTDSVEITIDPKADSENTSSTFKVAVLPRTSGSGAPCYARDADNHQGPGAQTAPGVEIASKPRDGGYTVELAIPLRALPGSVDPQRLGLNVLVYDSDTQDLTGQSRIGWSTWDGVQGDPYRWGRAVLQDRPADEPAPPPAPVLPLDALSSVDSPWSVAQSVRLKTSLGSAPPAGDSATRITSARAQQREVHAQLDVNGPGRAHLFVLDANDAVLADHRLDVDGHGERTVRIPVLDGAPAKVLVGFATPGGATAASTADVR</sequence>
<feature type="chain" id="PRO_5011664839" evidence="3">
    <location>
        <begin position="26"/>
        <end position="879"/>
    </location>
</feature>
<keyword evidence="1" id="KW-0862">Zinc</keyword>
<organism evidence="7 8">
    <name type="scientific">Saccharopolyspora antimicrobica</name>
    <dbReference type="NCBI Taxonomy" id="455193"/>
    <lineage>
        <taxon>Bacteria</taxon>
        <taxon>Bacillati</taxon>
        <taxon>Actinomycetota</taxon>
        <taxon>Actinomycetes</taxon>
        <taxon>Pseudonocardiales</taxon>
        <taxon>Pseudonocardiaceae</taxon>
        <taxon>Saccharopolyspora</taxon>
    </lineage>
</organism>
<evidence type="ECO:0000256" key="2">
    <source>
        <dbReference type="SAM" id="MobiDB-lite"/>
    </source>
</evidence>
<evidence type="ECO:0000313" key="8">
    <source>
        <dbReference type="Proteomes" id="UP000199398"/>
    </source>
</evidence>
<evidence type="ECO:0000313" key="6">
    <source>
        <dbReference type="EMBL" id="RKT88740.1"/>
    </source>
</evidence>
<dbReference type="PANTHER" id="PTHR12993:SF11">
    <property type="entry name" value="N-ACETYLGLUCOSAMINYL-PHOSPHATIDYLINOSITOL DE-N-ACETYLASE"/>
    <property type="match status" value="1"/>
</dbReference>
<keyword evidence="3" id="KW-0732">Signal</keyword>
<feature type="signal peptide" evidence="3">
    <location>
        <begin position="1"/>
        <end position="25"/>
    </location>
</feature>
<dbReference type="Gene3D" id="3.40.50.10320">
    <property type="entry name" value="LmbE-like"/>
    <property type="match status" value="1"/>
</dbReference>
<dbReference type="Pfam" id="PF02585">
    <property type="entry name" value="PIG-L"/>
    <property type="match status" value="1"/>
</dbReference>
<dbReference type="SUPFAM" id="SSF102588">
    <property type="entry name" value="LmbE-like"/>
    <property type="match status" value="1"/>
</dbReference>
<feature type="region of interest" description="Disordered" evidence="2">
    <location>
        <begin position="203"/>
        <end position="236"/>
    </location>
</feature>
<dbReference type="Pfam" id="PF10633">
    <property type="entry name" value="NPCBM_assoc"/>
    <property type="match status" value="1"/>
</dbReference>
<evidence type="ECO:0000259" key="5">
    <source>
        <dbReference type="Pfam" id="PF10633"/>
    </source>
</evidence>
<evidence type="ECO:0000259" key="4">
    <source>
        <dbReference type="Pfam" id="PF06452"/>
    </source>
</evidence>
<dbReference type="EMBL" id="FOUP01000001">
    <property type="protein sequence ID" value="SFM85395.1"/>
    <property type="molecule type" value="Genomic_DNA"/>
</dbReference>
<keyword evidence="9" id="KW-1185">Reference proteome</keyword>
<dbReference type="GO" id="GO:0004553">
    <property type="term" value="F:hydrolase activity, hydrolyzing O-glycosyl compounds"/>
    <property type="evidence" value="ECO:0007669"/>
    <property type="project" value="InterPro"/>
</dbReference>
<evidence type="ECO:0000256" key="1">
    <source>
        <dbReference type="ARBA" id="ARBA00022833"/>
    </source>
</evidence>